<evidence type="ECO:0000259" key="2">
    <source>
        <dbReference type="PROSITE" id="PS50206"/>
    </source>
</evidence>
<name>A0A1B1MYZ7_9BACL</name>
<dbReference type="Gene3D" id="3.40.250.10">
    <property type="entry name" value="Rhodanese-like domain"/>
    <property type="match status" value="1"/>
</dbReference>
<dbReference type="Proteomes" id="UP000092573">
    <property type="component" value="Chromosome"/>
</dbReference>
<keyword evidence="4" id="KW-1185">Reference proteome</keyword>
<sequence length="144" mass="16686">MILGIIMFGAGGMFLVWLVRQLWPLQYLSFVDIGDWKNKRKQCPEMKLLDVRDTSDFQQLHLPCSVNISLGRLPYVWRKALSPEQCVVIVSAHPFKTKKAARILRKKGFHKLYAIRGNIFQHEEWRNLASITKADCPNQQGFSL</sequence>
<dbReference type="SUPFAM" id="SSF52821">
    <property type="entry name" value="Rhodanese/Cell cycle control phosphatase"/>
    <property type="match status" value="1"/>
</dbReference>
<proteinExistence type="predicted"/>
<dbReference type="InterPro" id="IPR001763">
    <property type="entry name" value="Rhodanese-like_dom"/>
</dbReference>
<gene>
    <name evidence="3" type="ORF">AWM70_07265</name>
</gene>
<accession>A0A1B1MYZ7</accession>
<keyword evidence="1" id="KW-0812">Transmembrane</keyword>
<organism evidence="3 4">
    <name type="scientific">Paenibacillus yonginensis</name>
    <dbReference type="NCBI Taxonomy" id="1462996"/>
    <lineage>
        <taxon>Bacteria</taxon>
        <taxon>Bacillati</taxon>
        <taxon>Bacillota</taxon>
        <taxon>Bacilli</taxon>
        <taxon>Bacillales</taxon>
        <taxon>Paenibacillaceae</taxon>
        <taxon>Paenibacillus</taxon>
    </lineage>
</organism>
<protein>
    <recommendedName>
        <fullName evidence="2">Rhodanese domain-containing protein</fullName>
    </recommendedName>
</protein>
<dbReference type="CDD" id="cd00158">
    <property type="entry name" value="RHOD"/>
    <property type="match status" value="1"/>
</dbReference>
<dbReference type="STRING" id="1462996.AWM70_07265"/>
<keyword evidence="1" id="KW-1133">Transmembrane helix</keyword>
<dbReference type="InterPro" id="IPR036873">
    <property type="entry name" value="Rhodanese-like_dom_sf"/>
</dbReference>
<reference evidence="3 4" key="1">
    <citation type="submission" date="2016-01" db="EMBL/GenBank/DDBJ databases">
        <title>Complete Genome Sequence of Paenibacillus yonginensis DCY84, a novel Plant Growth-Promoting Bacteria with Elicitation of Induced Systemic Resistance.</title>
        <authorList>
            <person name="Kim Y.J."/>
            <person name="Yang D.C."/>
            <person name="Sukweenadhi J."/>
        </authorList>
    </citation>
    <scope>NUCLEOTIDE SEQUENCE [LARGE SCALE GENOMIC DNA]</scope>
    <source>
        <strain evidence="3 4">DCY84</strain>
    </source>
</reference>
<dbReference type="OrthoDB" id="2621386at2"/>
<evidence type="ECO:0000313" key="4">
    <source>
        <dbReference type="Proteomes" id="UP000092573"/>
    </source>
</evidence>
<feature type="domain" description="Rhodanese" evidence="2">
    <location>
        <begin position="42"/>
        <end position="124"/>
    </location>
</feature>
<dbReference type="Pfam" id="PF00581">
    <property type="entry name" value="Rhodanese"/>
    <property type="match status" value="1"/>
</dbReference>
<dbReference type="EMBL" id="CP014167">
    <property type="protein sequence ID" value="ANS74404.1"/>
    <property type="molecule type" value="Genomic_DNA"/>
</dbReference>
<feature type="transmembrane region" description="Helical" evidence="1">
    <location>
        <begin position="6"/>
        <end position="23"/>
    </location>
</feature>
<evidence type="ECO:0000256" key="1">
    <source>
        <dbReference type="SAM" id="Phobius"/>
    </source>
</evidence>
<dbReference type="RefSeq" id="WP_068695047.1">
    <property type="nucleotide sequence ID" value="NZ_CP014167.1"/>
</dbReference>
<keyword evidence="1" id="KW-0472">Membrane</keyword>
<dbReference type="KEGG" id="pyg:AWM70_07265"/>
<dbReference type="AlphaFoldDB" id="A0A1B1MYZ7"/>
<evidence type="ECO:0000313" key="3">
    <source>
        <dbReference type="EMBL" id="ANS74404.1"/>
    </source>
</evidence>
<dbReference type="PROSITE" id="PS50206">
    <property type="entry name" value="RHODANESE_3"/>
    <property type="match status" value="1"/>
</dbReference>